<comment type="pathway">
    <text evidence="1 11">Metabolic intermediate biosynthesis; chorismate biosynthesis; chorismate from D-erythrose 4-phosphate and phosphoenolpyruvate: step 5/7.</text>
</comment>
<feature type="binding site" evidence="11">
    <location>
        <position position="171"/>
    </location>
    <ligand>
        <name>ATP</name>
        <dbReference type="ChEBI" id="CHEBI:30616"/>
    </ligand>
</feature>
<dbReference type="CDD" id="cd00464">
    <property type="entry name" value="SK"/>
    <property type="match status" value="1"/>
</dbReference>
<keyword evidence="11" id="KW-0963">Cytoplasm</keyword>
<dbReference type="InterPro" id="IPR023000">
    <property type="entry name" value="Shikimate_kinase_CS"/>
</dbReference>
<keyword evidence="11" id="KW-0479">Metal-binding</keyword>
<dbReference type="Gene3D" id="3.40.50.300">
    <property type="entry name" value="P-loop containing nucleotide triphosphate hydrolases"/>
    <property type="match status" value="1"/>
</dbReference>
<evidence type="ECO:0000256" key="12">
    <source>
        <dbReference type="SAM" id="MobiDB-lite"/>
    </source>
</evidence>
<evidence type="ECO:0000256" key="6">
    <source>
        <dbReference type="ARBA" id="ARBA00022741"/>
    </source>
</evidence>
<dbReference type="PANTHER" id="PTHR21087">
    <property type="entry name" value="SHIKIMATE KINASE"/>
    <property type="match status" value="1"/>
</dbReference>
<comment type="similarity">
    <text evidence="2 11">Belongs to the shikimate kinase family.</text>
</comment>
<comment type="subcellular location">
    <subcellularLocation>
        <location evidence="11">Cytoplasm</location>
    </subcellularLocation>
</comment>
<dbReference type="GO" id="GO:0000287">
    <property type="term" value="F:magnesium ion binding"/>
    <property type="evidence" value="ECO:0007669"/>
    <property type="project" value="UniProtKB-UniRule"/>
</dbReference>
<keyword evidence="5 11" id="KW-0808">Transferase</keyword>
<organism evidence="13 14">
    <name type="scientific">Roseomonas genomospecies 6</name>
    <dbReference type="NCBI Taxonomy" id="214106"/>
    <lineage>
        <taxon>Bacteria</taxon>
        <taxon>Pseudomonadati</taxon>
        <taxon>Pseudomonadota</taxon>
        <taxon>Alphaproteobacteria</taxon>
        <taxon>Acetobacterales</taxon>
        <taxon>Roseomonadaceae</taxon>
        <taxon>Roseomonas</taxon>
    </lineage>
</organism>
<dbReference type="GO" id="GO:0009073">
    <property type="term" value="P:aromatic amino acid family biosynthetic process"/>
    <property type="evidence" value="ECO:0007669"/>
    <property type="project" value="UniProtKB-KW"/>
</dbReference>
<dbReference type="PANTHER" id="PTHR21087:SF16">
    <property type="entry name" value="SHIKIMATE KINASE 1, CHLOROPLASTIC"/>
    <property type="match status" value="1"/>
</dbReference>
<dbReference type="GO" id="GO:0009423">
    <property type="term" value="P:chorismate biosynthetic process"/>
    <property type="evidence" value="ECO:0007669"/>
    <property type="project" value="UniProtKB-UniRule"/>
</dbReference>
<name>A0A9W7NKV8_9PROT</name>
<evidence type="ECO:0000313" key="14">
    <source>
        <dbReference type="Proteomes" id="UP000480854"/>
    </source>
</evidence>
<evidence type="ECO:0000256" key="3">
    <source>
        <dbReference type="ARBA" id="ARBA00012154"/>
    </source>
</evidence>
<gene>
    <name evidence="11" type="primary">aroK</name>
    <name evidence="13" type="ORF">DS843_08300</name>
</gene>
<dbReference type="EMBL" id="QOKW01000005">
    <property type="protein sequence ID" value="KAA0681772.1"/>
    <property type="molecule type" value="Genomic_DNA"/>
</dbReference>
<evidence type="ECO:0000256" key="9">
    <source>
        <dbReference type="ARBA" id="ARBA00023141"/>
    </source>
</evidence>
<reference evidence="13 14" key="1">
    <citation type="submission" date="2018-07" db="EMBL/GenBank/DDBJ databases">
        <title>Genome sequence of Azospirillum sp. ATCC 49961.</title>
        <authorList>
            <person name="Sant'Anna F.H."/>
            <person name="Baldani J.I."/>
            <person name="Zilli J.E."/>
            <person name="Reis V.M."/>
            <person name="Hartmann A."/>
            <person name="Cruz L."/>
            <person name="de Souza E.M."/>
            <person name="de Oliveira Pedrosa F."/>
            <person name="Passaglia L.M.P."/>
        </authorList>
    </citation>
    <scope>NUCLEOTIDE SEQUENCE [LARGE SCALE GENOMIC DNA]</scope>
    <source>
        <strain evidence="13 14">ATCC 49961</strain>
    </source>
</reference>
<evidence type="ECO:0000256" key="11">
    <source>
        <dbReference type="HAMAP-Rule" id="MF_00109"/>
    </source>
</evidence>
<evidence type="ECO:0000256" key="10">
    <source>
        <dbReference type="ARBA" id="ARBA00048567"/>
    </source>
</evidence>
<dbReference type="NCBIfam" id="NF010552">
    <property type="entry name" value="PRK13946.1"/>
    <property type="match status" value="1"/>
</dbReference>
<feature type="binding site" evidence="11">
    <location>
        <position position="136"/>
    </location>
    <ligand>
        <name>ATP</name>
        <dbReference type="ChEBI" id="CHEBI:30616"/>
    </ligand>
</feature>
<sequence>MTARLPPQGQPPDPSKILPKTVVLVGLMGAGKSAIGRRLAARLHLPFIDADTEIEAAAGCTIAEIFARDGEAVFRSVERRIITRLLTEQPVHILATGGGAFMDPETRAAIRAHGLSVWLRAELDVLLARTARRTHRPLLNSGDPKEILSRLMTARYPIYAEAELTVISDERPPEATVEQVIEALEAHFGIALPHSPHHHHHRHPAHHHHDKP</sequence>
<feature type="binding site" evidence="11">
    <location>
        <position position="155"/>
    </location>
    <ligand>
        <name>substrate</name>
    </ligand>
</feature>
<dbReference type="GO" id="GO:0005524">
    <property type="term" value="F:ATP binding"/>
    <property type="evidence" value="ECO:0007669"/>
    <property type="project" value="UniProtKB-UniRule"/>
</dbReference>
<comment type="subunit">
    <text evidence="11">Monomer.</text>
</comment>
<evidence type="ECO:0000256" key="4">
    <source>
        <dbReference type="ARBA" id="ARBA00022605"/>
    </source>
</evidence>
<comment type="cofactor">
    <cofactor evidence="11">
        <name>Mg(2+)</name>
        <dbReference type="ChEBI" id="CHEBI:18420"/>
    </cofactor>
    <text evidence="11">Binds 1 Mg(2+) ion per subunit.</text>
</comment>
<evidence type="ECO:0000256" key="2">
    <source>
        <dbReference type="ARBA" id="ARBA00006997"/>
    </source>
</evidence>
<dbReference type="PROSITE" id="PS01128">
    <property type="entry name" value="SHIKIMATE_KINASE"/>
    <property type="match status" value="1"/>
</dbReference>
<comment type="catalytic activity">
    <reaction evidence="10 11">
        <text>shikimate + ATP = 3-phosphoshikimate + ADP + H(+)</text>
        <dbReference type="Rhea" id="RHEA:13121"/>
        <dbReference type="ChEBI" id="CHEBI:15378"/>
        <dbReference type="ChEBI" id="CHEBI:30616"/>
        <dbReference type="ChEBI" id="CHEBI:36208"/>
        <dbReference type="ChEBI" id="CHEBI:145989"/>
        <dbReference type="ChEBI" id="CHEBI:456216"/>
        <dbReference type="EC" id="2.7.1.71"/>
    </reaction>
</comment>
<evidence type="ECO:0000256" key="7">
    <source>
        <dbReference type="ARBA" id="ARBA00022777"/>
    </source>
</evidence>
<dbReference type="Pfam" id="PF01202">
    <property type="entry name" value="SKI"/>
    <property type="match status" value="1"/>
</dbReference>
<keyword evidence="7 11" id="KW-0418">Kinase</keyword>
<dbReference type="OrthoDB" id="9800332at2"/>
<dbReference type="Proteomes" id="UP000480854">
    <property type="component" value="Unassembled WGS sequence"/>
</dbReference>
<keyword evidence="14" id="KW-1185">Reference proteome</keyword>
<accession>A0A9W7NKV8</accession>
<comment type="caution">
    <text evidence="13">The sequence shown here is derived from an EMBL/GenBank/DDBJ whole genome shotgun (WGS) entry which is preliminary data.</text>
</comment>
<keyword evidence="11" id="KW-0460">Magnesium</keyword>
<dbReference type="GO" id="GO:0008652">
    <property type="term" value="P:amino acid biosynthetic process"/>
    <property type="evidence" value="ECO:0007669"/>
    <property type="project" value="UniProtKB-KW"/>
</dbReference>
<feature type="region of interest" description="Disordered" evidence="12">
    <location>
        <begin position="193"/>
        <end position="212"/>
    </location>
</feature>
<dbReference type="InterPro" id="IPR027417">
    <property type="entry name" value="P-loop_NTPase"/>
</dbReference>
<evidence type="ECO:0000313" key="13">
    <source>
        <dbReference type="EMBL" id="KAA0681772.1"/>
    </source>
</evidence>
<feature type="binding site" evidence="11">
    <location>
        <position position="75"/>
    </location>
    <ligand>
        <name>substrate</name>
    </ligand>
</feature>
<dbReference type="GO" id="GO:0004765">
    <property type="term" value="F:shikimate kinase activity"/>
    <property type="evidence" value="ECO:0007669"/>
    <property type="project" value="UniProtKB-UniRule"/>
</dbReference>
<dbReference type="GO" id="GO:0005829">
    <property type="term" value="C:cytosol"/>
    <property type="evidence" value="ECO:0007669"/>
    <property type="project" value="TreeGrafter"/>
</dbReference>
<protein>
    <recommendedName>
        <fullName evidence="3 11">Shikimate kinase</fullName>
        <shortName evidence="11">SK</shortName>
        <ecNumber evidence="3 11">2.7.1.71</ecNumber>
    </recommendedName>
</protein>
<keyword evidence="9 11" id="KW-0057">Aromatic amino acid biosynthesis</keyword>
<keyword evidence="8 11" id="KW-0067">ATP-binding</keyword>
<feature type="binding site" evidence="11">
    <location>
        <position position="51"/>
    </location>
    <ligand>
        <name>substrate</name>
    </ligand>
</feature>
<dbReference type="InterPro" id="IPR031322">
    <property type="entry name" value="Shikimate/glucono_kinase"/>
</dbReference>
<dbReference type="HAMAP" id="MF_00109">
    <property type="entry name" value="Shikimate_kinase"/>
    <property type="match status" value="1"/>
</dbReference>
<feature type="binding site" evidence="11">
    <location>
        <position position="33"/>
    </location>
    <ligand>
        <name>Mg(2+)</name>
        <dbReference type="ChEBI" id="CHEBI:18420"/>
    </ligand>
</feature>
<dbReference type="RefSeq" id="WP_149468434.1">
    <property type="nucleotide sequence ID" value="NZ_QOKW01000005.1"/>
</dbReference>
<comment type="function">
    <text evidence="11">Catalyzes the specific phosphorylation of the 3-hydroxyl group of shikimic acid using ATP as a cosubstrate.</text>
</comment>
<feature type="binding site" evidence="11">
    <location>
        <begin position="29"/>
        <end position="34"/>
    </location>
    <ligand>
        <name>ATP</name>
        <dbReference type="ChEBI" id="CHEBI:30616"/>
    </ligand>
</feature>
<evidence type="ECO:0000256" key="1">
    <source>
        <dbReference type="ARBA" id="ARBA00004842"/>
    </source>
</evidence>
<feature type="binding site" evidence="11">
    <location>
        <position position="98"/>
    </location>
    <ligand>
        <name>substrate</name>
    </ligand>
</feature>
<evidence type="ECO:0000256" key="8">
    <source>
        <dbReference type="ARBA" id="ARBA00022840"/>
    </source>
</evidence>
<dbReference type="AlphaFoldDB" id="A0A9W7NKV8"/>
<keyword evidence="6 11" id="KW-0547">Nucleotide-binding</keyword>
<dbReference type="SUPFAM" id="SSF52540">
    <property type="entry name" value="P-loop containing nucleoside triphosphate hydrolases"/>
    <property type="match status" value="1"/>
</dbReference>
<keyword evidence="4 11" id="KW-0028">Amino-acid biosynthesis</keyword>
<dbReference type="InterPro" id="IPR000623">
    <property type="entry name" value="Shikimate_kinase/TSH1"/>
</dbReference>
<dbReference type="PRINTS" id="PR01100">
    <property type="entry name" value="SHIKIMTKNASE"/>
</dbReference>
<dbReference type="EC" id="2.7.1.71" evidence="3 11"/>
<feature type="compositionally biased region" description="Basic residues" evidence="12">
    <location>
        <begin position="195"/>
        <end position="212"/>
    </location>
</feature>
<evidence type="ECO:0000256" key="5">
    <source>
        <dbReference type="ARBA" id="ARBA00022679"/>
    </source>
</evidence>
<proteinExistence type="inferred from homology"/>